<dbReference type="InterPro" id="IPR035571">
    <property type="entry name" value="UPF0234-like_C"/>
</dbReference>
<protein>
    <submittedName>
        <fullName evidence="3">YfcZ/YiiS family protein</fullName>
    </submittedName>
</protein>
<dbReference type="Proteomes" id="UP000732858">
    <property type="component" value="Unassembled WGS sequence"/>
</dbReference>
<accession>A0A949T4S0</accession>
<dbReference type="AlphaFoldDB" id="A0A949T4S0"/>
<dbReference type="PANTHER" id="PTHR38769">
    <property type="entry name" value="UPF0381 PROTEIN YFCZ-RELATED"/>
    <property type="match status" value="1"/>
</dbReference>
<evidence type="ECO:0000313" key="3">
    <source>
        <dbReference type="EMBL" id="MBV6546745.1"/>
    </source>
</evidence>
<proteinExistence type="inferred from homology"/>
<dbReference type="PANTHER" id="PTHR38769:SF1">
    <property type="entry name" value="UPF0381 PROTEIN YFCZ-RELATED"/>
    <property type="match status" value="1"/>
</dbReference>
<dbReference type="RefSeq" id="WP_157403135.1">
    <property type="nucleotide sequence ID" value="NZ_JABULY010000005.1"/>
</dbReference>
<dbReference type="Proteomes" id="UP001196379">
    <property type="component" value="Unassembled WGS sequence"/>
</dbReference>
<dbReference type="Gene3D" id="3.30.70.860">
    <property type="match status" value="1"/>
</dbReference>
<sequence length="97" mass="10998">MSKTFSDEAENCKVNCKPTSTAMFDNADSQIDFEQHYPDQETAQQTLDFLVNKAKQIENEPCQITHQFISQENGVTLNATFNFSCQAEAVLFQLALR</sequence>
<evidence type="ECO:0000313" key="4">
    <source>
        <dbReference type="Proteomes" id="UP000732858"/>
    </source>
</evidence>
<evidence type="ECO:0000256" key="1">
    <source>
        <dbReference type="ARBA" id="ARBA00006201"/>
    </source>
</evidence>
<evidence type="ECO:0000313" key="5">
    <source>
        <dbReference type="Proteomes" id="UP001196379"/>
    </source>
</evidence>
<evidence type="ECO:0000313" key="2">
    <source>
        <dbReference type="EMBL" id="MBV6532049.1"/>
    </source>
</evidence>
<name>A0A949T4S0_9PAST</name>
<organism evidence="3 4">
    <name type="scientific">Ursidibacter maritimus</name>
    <dbReference type="NCBI Taxonomy" id="1331689"/>
    <lineage>
        <taxon>Bacteria</taxon>
        <taxon>Pseudomonadati</taxon>
        <taxon>Pseudomonadota</taxon>
        <taxon>Gammaproteobacteria</taxon>
        <taxon>Pasteurellales</taxon>
        <taxon>Pasteurellaceae</taxon>
        <taxon>Ursidibacter</taxon>
    </lineage>
</organism>
<dbReference type="EMBL" id="JABUMC010000010">
    <property type="protein sequence ID" value="MBV6546745.1"/>
    <property type="molecule type" value="Genomic_DNA"/>
</dbReference>
<comment type="similarity">
    <text evidence="1">Belongs to the UPF0381 family.</text>
</comment>
<gene>
    <name evidence="2" type="ORF">HT657_07895</name>
    <name evidence="3" type="ORF">HT672_05520</name>
</gene>
<dbReference type="InterPro" id="IPR005272">
    <property type="entry name" value="DUF406"/>
</dbReference>
<dbReference type="OrthoDB" id="6198608at2"/>
<dbReference type="GeneID" id="65548997"/>
<dbReference type="GO" id="GO:0005829">
    <property type="term" value="C:cytosol"/>
    <property type="evidence" value="ECO:0007669"/>
    <property type="project" value="TreeGrafter"/>
</dbReference>
<dbReference type="NCBIfam" id="TIGR00743">
    <property type="entry name" value="DUF406 family protein"/>
    <property type="match status" value="1"/>
</dbReference>
<dbReference type="EMBL" id="JABULY010000005">
    <property type="protein sequence ID" value="MBV6532049.1"/>
    <property type="molecule type" value="Genomic_DNA"/>
</dbReference>
<keyword evidence="5" id="KW-1185">Reference proteome</keyword>
<dbReference type="Pfam" id="PF04175">
    <property type="entry name" value="DUF406"/>
    <property type="match status" value="1"/>
</dbReference>
<reference evidence="3 5" key="1">
    <citation type="journal article" date="2021" name="Mol. Ecol.">
        <title>Polar bear-adapted Ursidibacter maritimus are remarkably conserved after generations in captivity.</title>
        <authorList>
            <person name="Espinosa-Gongora C."/>
            <person name="Hansen M.J."/>
            <person name="Bertelsen M.F."/>
            <person name="Bojesen A.M."/>
        </authorList>
    </citation>
    <scope>NUCLEOTIDE SEQUENCE</scope>
    <source>
        <strain evidence="3">Pb43105x</strain>
        <strain evidence="2 5">Pb43106</strain>
    </source>
</reference>
<comment type="caution">
    <text evidence="3">The sequence shown here is derived from an EMBL/GenBank/DDBJ whole genome shotgun (WGS) entry which is preliminary data.</text>
</comment>